<dbReference type="CDD" id="cd01949">
    <property type="entry name" value="GGDEF"/>
    <property type="match status" value="1"/>
</dbReference>
<comment type="catalytic activity">
    <reaction evidence="3">
        <text>2 GTP = 3',3'-c-di-GMP + 2 diphosphate</text>
        <dbReference type="Rhea" id="RHEA:24898"/>
        <dbReference type="ChEBI" id="CHEBI:33019"/>
        <dbReference type="ChEBI" id="CHEBI:37565"/>
        <dbReference type="ChEBI" id="CHEBI:58805"/>
        <dbReference type="EC" id="2.7.7.65"/>
    </reaction>
</comment>
<comment type="caution">
    <text evidence="6">The sequence shown here is derived from an EMBL/GenBank/DDBJ whole genome shotgun (WGS) entry which is preliminary data.</text>
</comment>
<evidence type="ECO:0000256" key="4">
    <source>
        <dbReference type="SAM" id="Phobius"/>
    </source>
</evidence>
<dbReference type="PANTHER" id="PTHR45138:SF9">
    <property type="entry name" value="DIGUANYLATE CYCLASE DGCM-RELATED"/>
    <property type="match status" value="1"/>
</dbReference>
<gene>
    <name evidence="6" type="primary">pleD</name>
    <name evidence="6" type="ORF">GCM10010982_23170</name>
</gene>
<dbReference type="AlphaFoldDB" id="A0A917YZ51"/>
<dbReference type="InterPro" id="IPR043128">
    <property type="entry name" value="Rev_trsase/Diguanyl_cyclase"/>
</dbReference>
<evidence type="ECO:0000313" key="6">
    <source>
        <dbReference type="EMBL" id="GGO70211.1"/>
    </source>
</evidence>
<feature type="domain" description="GGDEF" evidence="5">
    <location>
        <begin position="332"/>
        <end position="467"/>
    </location>
</feature>
<sequence length="477" mass="51236">MTVSWSISQTKGVTLRLTFILFVLVFAGCLFGIWTRPVGLLASVWPANALMLGMLLRVPKIATPLGWLAGAMAFLLADLLTGSELFIALILNAANLFSIATAYFILSRLSVDLLRLRHPVAMLYILLGAACGGVSAGLVGSLANPYFFDGNMLNGFTFWWITEVVNYVAILPIFLSASWSQVSLYYPNRWGNRSYDWLPALAVVVSCMAMLLIGGPGAVAFPVLALLWCALVYSVFCTAILTLLCSVLALLSLSASSYHLIFSGVDDAALFSIRLGASVVAVAPIMLAIVIRNRNELMEKLRHLSNHDALTGAASRASFLIEATRSVEERQYPHAVMMIDLDHFKLINDQYGHAAGDKALKDTTSQIKTCLRPKDLIGRMGGEEFAVLLVNCHPADAVIVAQRICSAVASQPVALPGGVSLQVTTSIGLSFAERGEPVSLERLLADADAALYQSKGAGRNRVTCSTSDTCRASSQPG</sequence>
<evidence type="ECO:0000256" key="1">
    <source>
        <dbReference type="ARBA" id="ARBA00001946"/>
    </source>
</evidence>
<dbReference type="Proteomes" id="UP000606935">
    <property type="component" value="Unassembled WGS sequence"/>
</dbReference>
<keyword evidence="4" id="KW-1133">Transmembrane helix</keyword>
<dbReference type="InterPro" id="IPR000160">
    <property type="entry name" value="GGDEF_dom"/>
</dbReference>
<comment type="cofactor">
    <cofactor evidence="1">
        <name>Mg(2+)</name>
        <dbReference type="ChEBI" id="CHEBI:18420"/>
    </cofactor>
</comment>
<dbReference type="GO" id="GO:0043709">
    <property type="term" value="P:cell adhesion involved in single-species biofilm formation"/>
    <property type="evidence" value="ECO:0007669"/>
    <property type="project" value="TreeGrafter"/>
</dbReference>
<dbReference type="PANTHER" id="PTHR45138">
    <property type="entry name" value="REGULATORY COMPONENTS OF SENSORY TRANSDUCTION SYSTEM"/>
    <property type="match status" value="1"/>
</dbReference>
<evidence type="ECO:0000259" key="5">
    <source>
        <dbReference type="PROSITE" id="PS50887"/>
    </source>
</evidence>
<organism evidence="6 7">
    <name type="scientific">Bowmanella pacifica</name>
    <dbReference type="NCBI Taxonomy" id="502051"/>
    <lineage>
        <taxon>Bacteria</taxon>
        <taxon>Pseudomonadati</taxon>
        <taxon>Pseudomonadota</taxon>
        <taxon>Gammaproteobacteria</taxon>
        <taxon>Alteromonadales</taxon>
        <taxon>Alteromonadaceae</taxon>
        <taxon>Bowmanella</taxon>
    </lineage>
</organism>
<dbReference type="EMBL" id="BMLS01000003">
    <property type="protein sequence ID" value="GGO70211.1"/>
    <property type="molecule type" value="Genomic_DNA"/>
</dbReference>
<keyword evidence="4" id="KW-0812">Transmembrane</keyword>
<accession>A0A917YZ51</accession>
<feature type="transmembrane region" description="Helical" evidence="4">
    <location>
        <begin position="12"/>
        <end position="34"/>
    </location>
</feature>
<feature type="transmembrane region" description="Helical" evidence="4">
    <location>
        <begin position="225"/>
        <end position="251"/>
    </location>
</feature>
<feature type="transmembrane region" description="Helical" evidence="4">
    <location>
        <begin position="65"/>
        <end position="81"/>
    </location>
</feature>
<feature type="transmembrane region" description="Helical" evidence="4">
    <location>
        <begin position="164"/>
        <end position="186"/>
    </location>
</feature>
<dbReference type="SUPFAM" id="SSF55073">
    <property type="entry name" value="Nucleotide cyclase"/>
    <property type="match status" value="1"/>
</dbReference>
<name>A0A917YZ51_9ALTE</name>
<dbReference type="Gene3D" id="3.30.70.270">
    <property type="match status" value="1"/>
</dbReference>
<dbReference type="NCBIfam" id="TIGR00254">
    <property type="entry name" value="GGDEF"/>
    <property type="match status" value="1"/>
</dbReference>
<evidence type="ECO:0000256" key="3">
    <source>
        <dbReference type="ARBA" id="ARBA00034247"/>
    </source>
</evidence>
<dbReference type="EC" id="2.7.7.65" evidence="2"/>
<feature type="transmembrane region" description="Helical" evidence="4">
    <location>
        <begin position="87"/>
        <end position="109"/>
    </location>
</feature>
<protein>
    <recommendedName>
        <fullName evidence="2">diguanylate cyclase</fullName>
        <ecNumber evidence="2">2.7.7.65</ecNumber>
    </recommendedName>
</protein>
<dbReference type="GO" id="GO:1902201">
    <property type="term" value="P:negative regulation of bacterial-type flagellum-dependent cell motility"/>
    <property type="evidence" value="ECO:0007669"/>
    <property type="project" value="TreeGrafter"/>
</dbReference>
<dbReference type="FunFam" id="3.30.70.270:FF:000001">
    <property type="entry name" value="Diguanylate cyclase domain protein"/>
    <property type="match status" value="1"/>
</dbReference>
<evidence type="ECO:0000313" key="7">
    <source>
        <dbReference type="Proteomes" id="UP000606935"/>
    </source>
</evidence>
<feature type="transmembrane region" description="Helical" evidence="4">
    <location>
        <begin position="271"/>
        <end position="291"/>
    </location>
</feature>
<dbReference type="PROSITE" id="PS50887">
    <property type="entry name" value="GGDEF"/>
    <property type="match status" value="1"/>
</dbReference>
<reference evidence="6" key="1">
    <citation type="journal article" date="2014" name="Int. J. Syst. Evol. Microbiol.">
        <title>Complete genome sequence of Corynebacterium casei LMG S-19264T (=DSM 44701T), isolated from a smear-ripened cheese.</title>
        <authorList>
            <consortium name="US DOE Joint Genome Institute (JGI-PGF)"/>
            <person name="Walter F."/>
            <person name="Albersmeier A."/>
            <person name="Kalinowski J."/>
            <person name="Ruckert C."/>
        </authorList>
    </citation>
    <scope>NUCLEOTIDE SEQUENCE</scope>
    <source>
        <strain evidence="6">CGMCC 1.7086</strain>
    </source>
</reference>
<dbReference type="Pfam" id="PF00990">
    <property type="entry name" value="GGDEF"/>
    <property type="match status" value="1"/>
</dbReference>
<feature type="transmembrane region" description="Helical" evidence="4">
    <location>
        <begin position="198"/>
        <end position="219"/>
    </location>
</feature>
<proteinExistence type="predicted"/>
<dbReference type="SMART" id="SM00267">
    <property type="entry name" value="GGDEF"/>
    <property type="match status" value="1"/>
</dbReference>
<reference evidence="6" key="2">
    <citation type="submission" date="2020-09" db="EMBL/GenBank/DDBJ databases">
        <authorList>
            <person name="Sun Q."/>
            <person name="Zhou Y."/>
        </authorList>
    </citation>
    <scope>NUCLEOTIDE SEQUENCE</scope>
    <source>
        <strain evidence="6">CGMCC 1.7086</strain>
    </source>
</reference>
<feature type="transmembrane region" description="Helical" evidence="4">
    <location>
        <begin position="121"/>
        <end position="144"/>
    </location>
</feature>
<keyword evidence="7" id="KW-1185">Reference proteome</keyword>
<dbReference type="InterPro" id="IPR029787">
    <property type="entry name" value="Nucleotide_cyclase"/>
</dbReference>
<dbReference type="GO" id="GO:0052621">
    <property type="term" value="F:diguanylate cyclase activity"/>
    <property type="evidence" value="ECO:0007669"/>
    <property type="project" value="UniProtKB-EC"/>
</dbReference>
<dbReference type="InterPro" id="IPR050469">
    <property type="entry name" value="Diguanylate_Cyclase"/>
</dbReference>
<keyword evidence="4" id="KW-0472">Membrane</keyword>
<dbReference type="GO" id="GO:0005886">
    <property type="term" value="C:plasma membrane"/>
    <property type="evidence" value="ECO:0007669"/>
    <property type="project" value="TreeGrafter"/>
</dbReference>
<evidence type="ECO:0000256" key="2">
    <source>
        <dbReference type="ARBA" id="ARBA00012528"/>
    </source>
</evidence>